<reference evidence="1" key="1">
    <citation type="submission" date="2020-05" db="EMBL/GenBank/DDBJ databases">
        <authorList>
            <person name="Chiriac C."/>
            <person name="Salcher M."/>
            <person name="Ghai R."/>
            <person name="Kavagutti S V."/>
        </authorList>
    </citation>
    <scope>NUCLEOTIDE SEQUENCE</scope>
</reference>
<organism evidence="1">
    <name type="scientific">freshwater metagenome</name>
    <dbReference type="NCBI Taxonomy" id="449393"/>
    <lineage>
        <taxon>unclassified sequences</taxon>
        <taxon>metagenomes</taxon>
        <taxon>ecological metagenomes</taxon>
    </lineage>
</organism>
<proteinExistence type="predicted"/>
<evidence type="ECO:0000313" key="1">
    <source>
        <dbReference type="EMBL" id="CAB4970271.1"/>
    </source>
</evidence>
<accession>A0A6J7LPF1</accession>
<dbReference type="AlphaFoldDB" id="A0A6J7LPF1"/>
<sequence>MGGFAHLDSQCVSPMIDDPISHPVMDFLPLVTLAGRTFFVEHGETLRTHAAETIQAEALVDLTAAPVSKKPPQSWRRALPGNAGVGPDDLAQGRIGEIVDGARPLCGCRGLAQHRGTLQGGNGEFGMWLVERVVDDAPTEAKAAISQCGLAFDEQMDGLETYIWTSLTSRGNVRTSRAPTLGDFWPRDRGVEGSRCSLRMTTNEPNGVSNQ</sequence>
<protein>
    <submittedName>
        <fullName evidence="1">Unannotated protein</fullName>
    </submittedName>
</protein>
<name>A0A6J7LPF1_9ZZZZ</name>
<gene>
    <name evidence="1" type="ORF">UFOPK3772_03316</name>
</gene>
<dbReference type="EMBL" id="CAFBNE010000186">
    <property type="protein sequence ID" value="CAB4970271.1"/>
    <property type="molecule type" value="Genomic_DNA"/>
</dbReference>